<dbReference type="Gene3D" id="2.40.180.10">
    <property type="entry name" value="Catalase core domain"/>
    <property type="match status" value="1"/>
</dbReference>
<dbReference type="GO" id="GO:0004096">
    <property type="term" value="F:catalase activity"/>
    <property type="evidence" value="ECO:0007669"/>
    <property type="project" value="UniProtKB-EC"/>
</dbReference>
<proteinExistence type="predicted"/>
<accession>A0A089NUJ1</accession>
<dbReference type="EC" id="1.11.1.6" evidence="1"/>
<evidence type="ECO:0000313" key="2">
    <source>
        <dbReference type="Proteomes" id="UP000029492"/>
    </source>
</evidence>
<evidence type="ECO:0000313" key="1">
    <source>
        <dbReference type="EMBL" id="AIQ89503.1"/>
    </source>
</evidence>
<keyword evidence="1" id="KW-0560">Oxidoreductase</keyword>
<keyword evidence="2" id="KW-1185">Reference proteome</keyword>
<dbReference type="PANTHER" id="PTHR36195:SF4">
    <property type="entry name" value="DOMAIN PROTEIN, PUTATIVE (AFU_ORTHOLOGUE AFUA_5G01990)-RELATED"/>
    <property type="match status" value="1"/>
</dbReference>
<dbReference type="Proteomes" id="UP000029492">
    <property type="component" value="Chromosome"/>
</dbReference>
<dbReference type="KEGG" id="mor:MOC_1748"/>
<protein>
    <submittedName>
        <fullName evidence="1">Catalase</fullName>
        <ecNumber evidence="1">1.11.1.6</ecNumber>
    </submittedName>
</protein>
<sequence>MTAFIRYAPDLEAPQPDEAVVQAGMVEQLAKIQGITLKDDGHAVRGVHAKAHGLLVGSLEVLPGLSPAFAQGAFAAPERHDVVLRFSTNPGDILDDSVSTPRGLAIRNLGVAGECHRHPAGVQEGLLGPAARRRSGA</sequence>
<organism evidence="1 2">
    <name type="scientific">Methylobacterium oryzae CBMB20</name>
    <dbReference type="NCBI Taxonomy" id="693986"/>
    <lineage>
        <taxon>Bacteria</taxon>
        <taxon>Pseudomonadati</taxon>
        <taxon>Pseudomonadota</taxon>
        <taxon>Alphaproteobacteria</taxon>
        <taxon>Hyphomicrobiales</taxon>
        <taxon>Methylobacteriaceae</taxon>
        <taxon>Methylobacterium</taxon>
    </lineage>
</organism>
<dbReference type="SUPFAM" id="SSF56634">
    <property type="entry name" value="Heme-dependent catalase-like"/>
    <property type="match status" value="1"/>
</dbReference>
<dbReference type="AlphaFoldDB" id="A0A089NUJ1"/>
<dbReference type="InterPro" id="IPR020835">
    <property type="entry name" value="Catalase_sf"/>
</dbReference>
<reference evidence="1 2" key="1">
    <citation type="journal article" date="2014" name="PLoS ONE">
        <title>Genome Information of Methylobacterium oryzae, a Plant-Probiotic Methylotroph in the Phyllosphere.</title>
        <authorList>
            <person name="Kwak M.J."/>
            <person name="Jeong H."/>
            <person name="Madhaiyan M."/>
            <person name="Lee Y."/>
            <person name="Sa T.M."/>
            <person name="Oh T.K."/>
            <person name="Kim J.F."/>
        </authorList>
    </citation>
    <scope>NUCLEOTIDE SEQUENCE [LARGE SCALE GENOMIC DNA]</scope>
    <source>
        <strain evidence="1 2">CBMB20</strain>
    </source>
</reference>
<dbReference type="GO" id="GO:0020037">
    <property type="term" value="F:heme binding"/>
    <property type="evidence" value="ECO:0007669"/>
    <property type="project" value="InterPro"/>
</dbReference>
<keyword evidence="1" id="KW-0575">Peroxidase</keyword>
<dbReference type="EMBL" id="CP003811">
    <property type="protein sequence ID" value="AIQ89503.1"/>
    <property type="molecule type" value="Genomic_DNA"/>
</dbReference>
<dbReference type="eggNOG" id="COG0753">
    <property type="taxonomic scope" value="Bacteria"/>
</dbReference>
<gene>
    <name evidence="1" type="ORF">MOC_1748</name>
</gene>
<dbReference type="STRING" id="693986.MOC_1748"/>
<dbReference type="HOGENOM" id="CLU_1862850_0_0_5"/>
<dbReference type="PANTHER" id="PTHR36195">
    <property type="entry name" value="DOMAIN PROTEIN, PUTATIVE (AFU_ORTHOLOGUE AFUA_5G01990)-RELATED-RELATED"/>
    <property type="match status" value="1"/>
</dbReference>
<name>A0A089NUJ1_9HYPH</name>